<sequence length="68" mass="7388">MSLVPETVVRVEVMSLAASLSLNATFMGGLFVQCGMPNSRASEKSVETQDKCVQFRGYPAMESGGDRW</sequence>
<dbReference type="AlphaFoldDB" id="A0A918XM93"/>
<proteinExistence type="predicted"/>
<gene>
    <name evidence="1" type="ORF">GCM10007147_45890</name>
</gene>
<keyword evidence="2" id="KW-1185">Reference proteome</keyword>
<reference evidence="1 2" key="1">
    <citation type="journal article" date="2014" name="Int. J. Syst. Evol. Microbiol.">
        <title>Complete genome sequence of Corynebacterium casei LMG S-19264T (=DSM 44701T), isolated from a smear-ripened cheese.</title>
        <authorList>
            <consortium name="US DOE Joint Genome Institute (JGI-PGF)"/>
            <person name="Walter F."/>
            <person name="Albersmeier A."/>
            <person name="Kalinowski J."/>
            <person name="Ruckert C."/>
        </authorList>
    </citation>
    <scope>NUCLEOTIDE SEQUENCE [LARGE SCALE GENOMIC DNA]</scope>
    <source>
        <strain evidence="1 2">KCTC 19473</strain>
    </source>
</reference>
<dbReference type="Proteomes" id="UP000654947">
    <property type="component" value="Unassembled WGS sequence"/>
</dbReference>
<evidence type="ECO:0000313" key="2">
    <source>
        <dbReference type="Proteomes" id="UP000654947"/>
    </source>
</evidence>
<accession>A0A918XM93</accession>
<evidence type="ECO:0000313" key="1">
    <source>
        <dbReference type="EMBL" id="GHD37693.1"/>
    </source>
</evidence>
<organism evidence="1 2">
    <name type="scientific">Nocardiopsis kunsanensis</name>
    <dbReference type="NCBI Taxonomy" id="141693"/>
    <lineage>
        <taxon>Bacteria</taxon>
        <taxon>Bacillati</taxon>
        <taxon>Actinomycetota</taxon>
        <taxon>Actinomycetes</taxon>
        <taxon>Streptosporangiales</taxon>
        <taxon>Nocardiopsidaceae</taxon>
        <taxon>Nocardiopsis</taxon>
    </lineage>
</organism>
<dbReference type="EMBL" id="BMXL01000054">
    <property type="protein sequence ID" value="GHD37693.1"/>
    <property type="molecule type" value="Genomic_DNA"/>
</dbReference>
<protein>
    <submittedName>
        <fullName evidence="1">Uncharacterized protein</fullName>
    </submittedName>
</protein>
<comment type="caution">
    <text evidence="1">The sequence shown here is derived from an EMBL/GenBank/DDBJ whole genome shotgun (WGS) entry which is preliminary data.</text>
</comment>
<name>A0A918XM93_9ACTN</name>